<accession>A0ABQ9ZKB2</accession>
<organism evidence="1 2">
    <name type="scientific">Daphnia magna</name>
    <dbReference type="NCBI Taxonomy" id="35525"/>
    <lineage>
        <taxon>Eukaryota</taxon>
        <taxon>Metazoa</taxon>
        <taxon>Ecdysozoa</taxon>
        <taxon>Arthropoda</taxon>
        <taxon>Crustacea</taxon>
        <taxon>Branchiopoda</taxon>
        <taxon>Diplostraca</taxon>
        <taxon>Cladocera</taxon>
        <taxon>Anomopoda</taxon>
        <taxon>Daphniidae</taxon>
        <taxon>Daphnia</taxon>
    </lineage>
</organism>
<sequence>MPDKNSQQRDHHVVTAREVSTRIPLLTPNVAGWLDETIKITLNFAGRYFNTTFFSLGFAPNCRSLLSSRSFCAKTPRHLAVRDTTGRSATLANINQVFPGLAVVTLGCERSRVQFPDEPTVSVVLGDVAQMVERSLSMREVRGSIPCISSRFTHSIMASGCNKAAKVFSNSDGNFSSNLRLRLYTDD</sequence>
<name>A0ABQ9ZKB2_9CRUS</name>
<evidence type="ECO:0000313" key="1">
    <source>
        <dbReference type="EMBL" id="KAK4013372.1"/>
    </source>
</evidence>
<reference evidence="1 2" key="1">
    <citation type="journal article" date="2023" name="Nucleic Acids Res.">
        <title>The hologenome of Daphnia magna reveals possible DNA methylation and microbiome-mediated evolution of the host genome.</title>
        <authorList>
            <person name="Chaturvedi A."/>
            <person name="Li X."/>
            <person name="Dhandapani V."/>
            <person name="Marshall H."/>
            <person name="Kissane S."/>
            <person name="Cuenca-Cambronero M."/>
            <person name="Asole G."/>
            <person name="Calvet F."/>
            <person name="Ruiz-Romero M."/>
            <person name="Marangio P."/>
            <person name="Guigo R."/>
            <person name="Rago D."/>
            <person name="Mirbahai L."/>
            <person name="Eastwood N."/>
            <person name="Colbourne J.K."/>
            <person name="Zhou J."/>
            <person name="Mallon E."/>
            <person name="Orsini L."/>
        </authorList>
    </citation>
    <scope>NUCLEOTIDE SEQUENCE [LARGE SCALE GENOMIC DNA]</scope>
    <source>
        <strain evidence="1">LRV0_1</strain>
    </source>
</reference>
<dbReference type="EMBL" id="JAOYFB010000004">
    <property type="protein sequence ID" value="KAK4013372.1"/>
    <property type="molecule type" value="Genomic_DNA"/>
</dbReference>
<evidence type="ECO:0000313" key="2">
    <source>
        <dbReference type="Proteomes" id="UP001234178"/>
    </source>
</evidence>
<dbReference type="Proteomes" id="UP001234178">
    <property type="component" value="Unassembled WGS sequence"/>
</dbReference>
<comment type="caution">
    <text evidence="1">The sequence shown here is derived from an EMBL/GenBank/DDBJ whole genome shotgun (WGS) entry which is preliminary data.</text>
</comment>
<protein>
    <submittedName>
        <fullName evidence="1">Uncharacterized protein</fullName>
    </submittedName>
</protein>
<gene>
    <name evidence="1" type="ORF">OUZ56_025844</name>
</gene>
<proteinExistence type="predicted"/>
<keyword evidence="2" id="KW-1185">Reference proteome</keyword>